<dbReference type="Gene3D" id="3.30.465.10">
    <property type="match status" value="1"/>
</dbReference>
<evidence type="ECO:0000313" key="3">
    <source>
        <dbReference type="Proteomes" id="UP000620075"/>
    </source>
</evidence>
<dbReference type="Gene3D" id="3.40.462.20">
    <property type="match status" value="1"/>
</dbReference>
<gene>
    <name evidence="2" type="ORF">JF888_08630</name>
</gene>
<dbReference type="AlphaFoldDB" id="A0A934KEE0"/>
<protein>
    <submittedName>
        <fullName evidence="2">BBE domain-containing protein</fullName>
    </submittedName>
</protein>
<reference evidence="2 3" key="1">
    <citation type="submission" date="2020-10" db="EMBL/GenBank/DDBJ databases">
        <title>Ca. Dormibacterota MAGs.</title>
        <authorList>
            <person name="Montgomery K."/>
        </authorList>
    </citation>
    <scope>NUCLEOTIDE SEQUENCE [LARGE SCALE GENOMIC DNA]</scope>
    <source>
        <strain evidence="2">SC8811_S16_3</strain>
    </source>
</reference>
<dbReference type="Pfam" id="PF08031">
    <property type="entry name" value="BBE"/>
    <property type="match status" value="1"/>
</dbReference>
<dbReference type="GO" id="GO:0050660">
    <property type="term" value="F:flavin adenine dinucleotide binding"/>
    <property type="evidence" value="ECO:0007669"/>
    <property type="project" value="InterPro"/>
</dbReference>
<dbReference type="EMBL" id="JAEKNQ010000033">
    <property type="protein sequence ID" value="MBJ7603235.1"/>
    <property type="molecule type" value="Genomic_DNA"/>
</dbReference>
<dbReference type="InterPro" id="IPR012951">
    <property type="entry name" value="BBE"/>
</dbReference>
<dbReference type="GO" id="GO:0016491">
    <property type="term" value="F:oxidoreductase activity"/>
    <property type="evidence" value="ECO:0007669"/>
    <property type="project" value="InterPro"/>
</dbReference>
<feature type="domain" description="Berberine/berberine-like" evidence="1">
    <location>
        <begin position="43"/>
        <end position="70"/>
    </location>
</feature>
<accession>A0A934KEE0</accession>
<evidence type="ECO:0000313" key="2">
    <source>
        <dbReference type="EMBL" id="MBJ7603235.1"/>
    </source>
</evidence>
<dbReference type="Proteomes" id="UP000620075">
    <property type="component" value="Unassembled WGS sequence"/>
</dbReference>
<sequence length="74" mass="7976">MVVNPELKAAVRAAAASVLAALARWDAGRPVLNLTGRAAAAVTLFGQERYERLVRIRAEYDANRVFLAAHEVTG</sequence>
<dbReference type="InterPro" id="IPR016169">
    <property type="entry name" value="FAD-bd_PCMH_sub2"/>
</dbReference>
<name>A0A934KEE0_9BACT</name>
<evidence type="ECO:0000259" key="1">
    <source>
        <dbReference type="Pfam" id="PF08031"/>
    </source>
</evidence>
<organism evidence="2 3">
    <name type="scientific">Candidatus Dormiibacter inghamiae</name>
    <dbReference type="NCBI Taxonomy" id="3127013"/>
    <lineage>
        <taxon>Bacteria</taxon>
        <taxon>Bacillati</taxon>
        <taxon>Candidatus Dormiibacterota</taxon>
        <taxon>Candidatus Dormibacteria</taxon>
        <taxon>Candidatus Dormibacterales</taxon>
        <taxon>Candidatus Dormibacteraceae</taxon>
        <taxon>Candidatus Dormiibacter</taxon>
    </lineage>
</organism>
<dbReference type="RefSeq" id="WP_338178913.1">
    <property type="nucleotide sequence ID" value="NZ_JAEKNQ010000033.1"/>
</dbReference>
<proteinExistence type="predicted"/>
<comment type="caution">
    <text evidence="2">The sequence shown here is derived from an EMBL/GenBank/DDBJ whole genome shotgun (WGS) entry which is preliminary data.</text>
</comment>